<keyword evidence="1" id="KW-0175">Coiled coil</keyword>
<name>A0A0A1W5U3_9SPHN</name>
<dbReference type="RefSeq" id="WP_042485598.1">
    <property type="nucleotide sequence ID" value="NZ_BBPI01000034.1"/>
</dbReference>
<accession>A0A0A1W5U3</accession>
<comment type="caution">
    <text evidence="2">The sequence shown here is derived from an EMBL/GenBank/DDBJ whole genome shotgun (WGS) entry which is preliminary data.</text>
</comment>
<organism evidence="2 3">
    <name type="scientific">Sphingomonas parapaucimobilis NBRC 15100</name>
    <dbReference type="NCBI Taxonomy" id="1219049"/>
    <lineage>
        <taxon>Bacteria</taxon>
        <taxon>Pseudomonadati</taxon>
        <taxon>Pseudomonadota</taxon>
        <taxon>Alphaproteobacteria</taxon>
        <taxon>Sphingomonadales</taxon>
        <taxon>Sphingomonadaceae</taxon>
        <taxon>Sphingomonas</taxon>
    </lineage>
</organism>
<protein>
    <submittedName>
        <fullName evidence="2">Uncharacterized protein</fullName>
    </submittedName>
</protein>
<feature type="coiled-coil region" evidence="1">
    <location>
        <begin position="28"/>
        <end position="62"/>
    </location>
</feature>
<evidence type="ECO:0000313" key="3">
    <source>
        <dbReference type="Proteomes" id="UP000032305"/>
    </source>
</evidence>
<gene>
    <name evidence="2" type="ORF">SP5_034_01270</name>
</gene>
<evidence type="ECO:0000313" key="2">
    <source>
        <dbReference type="EMBL" id="GAM00552.1"/>
    </source>
</evidence>
<dbReference type="Proteomes" id="UP000032305">
    <property type="component" value="Unassembled WGS sequence"/>
</dbReference>
<proteinExistence type="predicted"/>
<keyword evidence="3" id="KW-1185">Reference proteome</keyword>
<sequence>MDFIALILALLLPTAKVEGVVSFLGKLAERLAAEEAKQNERAKGLRQQAQALMDAADAADAKGARIGRVSGKLTDLVA</sequence>
<dbReference type="AlphaFoldDB" id="A0A0A1W5U3"/>
<dbReference type="EMBL" id="BBPI01000034">
    <property type="protein sequence ID" value="GAM00552.1"/>
    <property type="molecule type" value="Genomic_DNA"/>
</dbReference>
<reference evidence="2 3" key="1">
    <citation type="submission" date="2014-11" db="EMBL/GenBank/DDBJ databases">
        <title>Whole genome shotgun sequence of Sphingomonas parapaucimobilis NBRC 15100.</title>
        <authorList>
            <person name="Katano-Makiyama Y."/>
            <person name="Hosoyama A."/>
            <person name="Hashimoto M."/>
            <person name="Hosoyama Y."/>
            <person name="Noguchi M."/>
            <person name="Numata M."/>
            <person name="Tsuchikane K."/>
            <person name="Hirakata S."/>
            <person name="Uohara A."/>
            <person name="Shimodaira J."/>
            <person name="Ohji S."/>
            <person name="Ichikawa N."/>
            <person name="Kimura A."/>
            <person name="Yamazoe A."/>
            <person name="Fujita N."/>
        </authorList>
    </citation>
    <scope>NUCLEOTIDE SEQUENCE [LARGE SCALE GENOMIC DNA]</scope>
    <source>
        <strain evidence="2 3">NBRC 15100</strain>
    </source>
</reference>
<evidence type="ECO:0000256" key="1">
    <source>
        <dbReference type="SAM" id="Coils"/>
    </source>
</evidence>